<dbReference type="STRING" id="439481.Aboo_0671"/>
<organism evidence="7 8">
    <name type="scientific">Aciduliprofundum boonei (strain DSM 19572 / T469)</name>
    <dbReference type="NCBI Taxonomy" id="439481"/>
    <lineage>
        <taxon>Archaea</taxon>
        <taxon>Methanobacteriati</taxon>
        <taxon>Thermoplasmatota</taxon>
        <taxon>DHVE2 group</taxon>
        <taxon>Candidatus Aciduliprofundum</taxon>
    </lineage>
</organism>
<evidence type="ECO:0000259" key="6">
    <source>
        <dbReference type="Pfam" id="PF00361"/>
    </source>
</evidence>
<dbReference type="AlphaFoldDB" id="B5I9P3"/>
<sequence length="525" mass="56736">MIWDVLVEHAPAFIIIVPLIAAFATPVISRVSARARNIWVILALALTEIFVVILLYQVYNFGTQVYVFGATSPNLTVPPDSGGIPIRIIFVVDGMSIFMAFTASTVALAGVIYSISCEKEQTGQDKYYSLLLLMTVGMLGMMLTGDLFNFFVFLEINSLASAALVAYRVDRGVAVEAAFKYAIISSLGGLMVLFAIGILYGEYDALNMAMVAYRMHATGFSNLDKIAMALLTVTLAMKAGAIPMHFWVPDGYGKAPGAISAMLVTASQASLYGLFRVNFTVFGLAANTFTLGWFIIILGVLSMFVGVTMALIQHDIKRLMAYHAISQTGYMLLGVGVGLATLGTAAFHQYGFAAMEGGIFHIINHAMYKGLLFLTAGAIIYRVGTSDLDKMGGLGHTMKYTMIFFMIGALAIAGIPPFNGFASKLLIYESVYQFNPILSILAMIVSILTLASFVKVFHSAFMGPKRYDVKEVPLPMLVGMGILTFFIIFFGLFPNIAMQYLVTPAATALSDPVGYITRVLGGGFP</sequence>
<keyword evidence="5" id="KW-0472">Membrane</keyword>
<dbReference type="eggNOG" id="arCOG01537">
    <property type="taxonomic scope" value="Archaea"/>
</dbReference>
<comment type="subcellular location">
    <subcellularLocation>
        <location evidence="1">Cell membrane</location>
        <topology evidence="1">Multi-pass membrane protein</topology>
    </subcellularLocation>
</comment>
<accession>B5I9P3</accession>
<feature type="domain" description="NADH:quinone oxidoreductase/Mrp antiporter transmembrane" evidence="6">
    <location>
        <begin position="145"/>
        <end position="448"/>
    </location>
</feature>
<keyword evidence="4" id="KW-1133">Transmembrane helix</keyword>
<name>B5I9P3_ACIB4</name>
<dbReference type="InterPro" id="IPR050586">
    <property type="entry name" value="CPA3_Na-H_Antiporter_D"/>
</dbReference>
<dbReference type="NCBIfam" id="NF006240">
    <property type="entry name" value="PRK08376.1"/>
    <property type="match status" value="1"/>
</dbReference>
<evidence type="ECO:0000256" key="1">
    <source>
        <dbReference type="ARBA" id="ARBA00004651"/>
    </source>
</evidence>
<evidence type="ECO:0000313" key="8">
    <source>
        <dbReference type="Proteomes" id="UP000001400"/>
    </source>
</evidence>
<proteinExistence type="predicted"/>
<dbReference type="PRINTS" id="PR01434">
    <property type="entry name" value="NADHDHGNASE5"/>
</dbReference>
<dbReference type="GeneID" id="8827617"/>
<evidence type="ECO:0000256" key="3">
    <source>
        <dbReference type="ARBA" id="ARBA00022692"/>
    </source>
</evidence>
<evidence type="ECO:0000256" key="5">
    <source>
        <dbReference type="ARBA" id="ARBA00023136"/>
    </source>
</evidence>
<dbReference type="EMBL" id="CP001941">
    <property type="protein sequence ID" value="ADD08482.1"/>
    <property type="molecule type" value="Genomic_DNA"/>
</dbReference>
<dbReference type="Pfam" id="PF00361">
    <property type="entry name" value="Proton_antipo_M"/>
    <property type="match status" value="1"/>
</dbReference>
<dbReference type="PANTHER" id="PTHR42703">
    <property type="entry name" value="NADH DEHYDROGENASE"/>
    <property type="match status" value="1"/>
</dbReference>
<dbReference type="InterPro" id="IPR001750">
    <property type="entry name" value="ND/Mrp_TM"/>
</dbReference>
<dbReference type="RefSeq" id="WP_008082651.1">
    <property type="nucleotide sequence ID" value="NC_013926.1"/>
</dbReference>
<evidence type="ECO:0000256" key="4">
    <source>
        <dbReference type="ARBA" id="ARBA00022989"/>
    </source>
</evidence>
<keyword evidence="8" id="KW-1185">Reference proteome</keyword>
<dbReference type="Proteomes" id="UP000001400">
    <property type="component" value="Chromosome"/>
</dbReference>
<keyword evidence="2" id="KW-1003">Cell membrane</keyword>
<gene>
    <name evidence="7" type="ordered locus">Aboo_0671</name>
</gene>
<protein>
    <submittedName>
        <fullName evidence="7">NADH/Ubiquinone/plastoquinone (Complex I)</fullName>
    </submittedName>
</protein>
<dbReference type="KEGG" id="abi:Aboo_0671"/>
<evidence type="ECO:0000313" key="7">
    <source>
        <dbReference type="EMBL" id="ADD08482.1"/>
    </source>
</evidence>
<reference evidence="7" key="1">
    <citation type="submission" date="2010-02" db="EMBL/GenBank/DDBJ databases">
        <title>Complete sequence of Aciduliprofundum boonei T469.</title>
        <authorList>
            <consortium name="US DOE Joint Genome Institute"/>
            <person name="Lucas S."/>
            <person name="Copeland A."/>
            <person name="Lapidus A."/>
            <person name="Cheng J.-F."/>
            <person name="Bruce D."/>
            <person name="Goodwin L."/>
            <person name="Pitluck S."/>
            <person name="Saunders E."/>
            <person name="Detter J.C."/>
            <person name="Han C."/>
            <person name="Tapia R."/>
            <person name="Land M."/>
            <person name="Hauser L."/>
            <person name="Kyrpides N."/>
            <person name="Mikhailova N."/>
            <person name="Flores G."/>
            <person name="Reysenbach A.-L."/>
            <person name="Woyke T."/>
        </authorList>
    </citation>
    <scope>NUCLEOTIDE SEQUENCE</scope>
    <source>
        <strain evidence="7">T469</strain>
    </source>
</reference>
<dbReference type="GO" id="GO:0005886">
    <property type="term" value="C:plasma membrane"/>
    <property type="evidence" value="ECO:0007669"/>
    <property type="project" value="UniProtKB-SubCell"/>
</dbReference>
<keyword evidence="3" id="KW-0812">Transmembrane</keyword>
<dbReference type="OrthoDB" id="371891at2157"/>
<dbReference type="PANTHER" id="PTHR42703:SF1">
    <property type="entry name" value="NA(+)_H(+) ANTIPORTER SUBUNIT D1"/>
    <property type="match status" value="1"/>
</dbReference>
<dbReference type="HOGENOM" id="CLU_007100_9_5_2"/>
<evidence type="ECO:0000256" key="2">
    <source>
        <dbReference type="ARBA" id="ARBA00022475"/>
    </source>
</evidence>